<proteinExistence type="predicted"/>
<feature type="region of interest" description="Disordered" evidence="1">
    <location>
        <begin position="110"/>
        <end position="149"/>
    </location>
</feature>
<reference evidence="3 4" key="1">
    <citation type="submission" date="2018-01" db="EMBL/GenBank/DDBJ databases">
        <title>Harnessing the power of phylogenomics to disentangle the directionality and signatures of interkingdom host jumping in the parasitic fungal genus Tolypocladium.</title>
        <authorList>
            <person name="Quandt C.A."/>
            <person name="Patterson W."/>
            <person name="Spatafora J.W."/>
        </authorList>
    </citation>
    <scope>NUCLEOTIDE SEQUENCE [LARGE SCALE GENOMIC DNA]</scope>
    <source>
        <strain evidence="3 4">NRBC 100945</strain>
    </source>
</reference>
<dbReference type="Proteomes" id="UP000237481">
    <property type="component" value="Unassembled WGS sequence"/>
</dbReference>
<keyword evidence="4" id="KW-1185">Reference proteome</keyword>
<dbReference type="AlphaFoldDB" id="A0A2S4KYM4"/>
<protein>
    <submittedName>
        <fullName evidence="3">Uncharacterized protein</fullName>
    </submittedName>
</protein>
<sequence>MATLESTAANAQPTASPTSSKQTDPNSGVHVDLRVLIPVLIFLSIFAFIFCNWLGPPWHMPRKRKPRPVARKLDPVIAAELELEGGRRQSFATDYSAAFELSHMGALKMGSRDSAEHDDTDDLHGSHDAFPEPPTPWDPTKPDAARLRT</sequence>
<accession>A0A2S4KYM4</accession>
<feature type="compositionally biased region" description="Basic and acidic residues" evidence="1">
    <location>
        <begin position="110"/>
        <end position="130"/>
    </location>
</feature>
<feature type="region of interest" description="Disordered" evidence="1">
    <location>
        <begin position="1"/>
        <end position="26"/>
    </location>
</feature>
<dbReference type="OrthoDB" id="10416633at2759"/>
<evidence type="ECO:0000313" key="3">
    <source>
        <dbReference type="EMBL" id="POR35284.1"/>
    </source>
</evidence>
<evidence type="ECO:0000313" key="4">
    <source>
        <dbReference type="Proteomes" id="UP000237481"/>
    </source>
</evidence>
<keyword evidence="2" id="KW-0472">Membrane</keyword>
<evidence type="ECO:0000256" key="2">
    <source>
        <dbReference type="SAM" id="Phobius"/>
    </source>
</evidence>
<gene>
    <name evidence="3" type="ORF">TPAR_04500</name>
</gene>
<feature type="compositionally biased region" description="Basic and acidic residues" evidence="1">
    <location>
        <begin position="140"/>
        <end position="149"/>
    </location>
</feature>
<name>A0A2S4KYM4_9HYPO</name>
<keyword evidence="2" id="KW-0812">Transmembrane</keyword>
<evidence type="ECO:0000256" key="1">
    <source>
        <dbReference type="SAM" id="MobiDB-lite"/>
    </source>
</evidence>
<keyword evidence="2" id="KW-1133">Transmembrane helix</keyword>
<feature type="transmembrane region" description="Helical" evidence="2">
    <location>
        <begin position="35"/>
        <end position="55"/>
    </location>
</feature>
<comment type="caution">
    <text evidence="3">The sequence shown here is derived from an EMBL/GenBank/DDBJ whole genome shotgun (WGS) entry which is preliminary data.</text>
</comment>
<organism evidence="3 4">
    <name type="scientific">Tolypocladium paradoxum</name>
    <dbReference type="NCBI Taxonomy" id="94208"/>
    <lineage>
        <taxon>Eukaryota</taxon>
        <taxon>Fungi</taxon>
        <taxon>Dikarya</taxon>
        <taxon>Ascomycota</taxon>
        <taxon>Pezizomycotina</taxon>
        <taxon>Sordariomycetes</taxon>
        <taxon>Hypocreomycetidae</taxon>
        <taxon>Hypocreales</taxon>
        <taxon>Ophiocordycipitaceae</taxon>
        <taxon>Tolypocladium</taxon>
    </lineage>
</organism>
<dbReference type="EMBL" id="PKSG01000452">
    <property type="protein sequence ID" value="POR35284.1"/>
    <property type="molecule type" value="Genomic_DNA"/>
</dbReference>